<dbReference type="Proteomes" id="UP000000709">
    <property type="component" value="Unassembled WGS sequence"/>
</dbReference>
<evidence type="ECO:0000256" key="10">
    <source>
        <dbReference type="PIRSR" id="PIRSR005700-1"/>
    </source>
</evidence>
<gene>
    <name evidence="11" type="ORF">SPAPADRAFT_137654</name>
</gene>
<comment type="function">
    <text evidence="9">Has aminopeptidase activity, shortening substrate peptides sequentially by 1 amino acid. Has bleomycin hydrolase activity, which can protect the cell from the toxic effects of bleomycin. Has homocysteine-thiolactonase activity, protecting the cell against homocysteine toxicity.</text>
</comment>
<protein>
    <recommendedName>
        <fullName evidence="3 9">Cysteine proteinase 1, mitochondrial</fullName>
        <ecNumber evidence="2 9">3.4.22.40</ecNumber>
    </recommendedName>
</protein>
<dbReference type="InParanoid" id="G3AKA0"/>
<evidence type="ECO:0000256" key="9">
    <source>
        <dbReference type="PIRNR" id="PIRNR005700"/>
    </source>
</evidence>
<feature type="active site" evidence="10">
    <location>
        <position position="377"/>
    </location>
</feature>
<name>G3AKA0_SPAPN</name>
<dbReference type="PROSITE" id="PS00639">
    <property type="entry name" value="THIOL_PROTEASE_HIS"/>
    <property type="match status" value="1"/>
</dbReference>
<evidence type="ECO:0000256" key="6">
    <source>
        <dbReference type="ARBA" id="ARBA00022807"/>
    </source>
</evidence>
<dbReference type="Pfam" id="PF03051">
    <property type="entry name" value="Peptidase_C1_2"/>
    <property type="match status" value="1"/>
</dbReference>
<reference evidence="11 12" key="1">
    <citation type="journal article" date="2011" name="Proc. Natl. Acad. Sci. U.S.A.">
        <title>Comparative genomics of xylose-fermenting fungi for enhanced biofuel production.</title>
        <authorList>
            <person name="Wohlbach D.J."/>
            <person name="Kuo A."/>
            <person name="Sato T.K."/>
            <person name="Potts K.M."/>
            <person name="Salamov A.A."/>
            <person name="LaButti K.M."/>
            <person name="Sun H."/>
            <person name="Clum A."/>
            <person name="Pangilinan J.L."/>
            <person name="Lindquist E.A."/>
            <person name="Lucas S."/>
            <person name="Lapidus A."/>
            <person name="Jin M."/>
            <person name="Gunawan C."/>
            <person name="Balan V."/>
            <person name="Dale B.E."/>
            <person name="Jeffries T.W."/>
            <person name="Zinkel R."/>
            <person name="Barry K.W."/>
            <person name="Grigoriev I.V."/>
            <person name="Gasch A.P."/>
        </authorList>
    </citation>
    <scope>NUCLEOTIDE SEQUENCE [LARGE SCALE GENOMIC DNA]</scope>
    <source>
        <strain evidence="12">NRRL Y-27907 / 11-Y1</strain>
    </source>
</reference>
<keyword evidence="9" id="KW-0963">Cytoplasm</keyword>
<keyword evidence="6 9" id="KW-0788">Thiol protease</keyword>
<dbReference type="PROSITE" id="PS00139">
    <property type="entry name" value="THIOL_PROTEASE_CYS"/>
    <property type="match status" value="1"/>
</dbReference>
<evidence type="ECO:0000256" key="2">
    <source>
        <dbReference type="ARBA" id="ARBA00012465"/>
    </source>
</evidence>
<dbReference type="InterPro" id="IPR025660">
    <property type="entry name" value="Pept_his_AS"/>
</dbReference>
<accession>G3AKA0</accession>
<proteinExistence type="inferred from homology"/>
<evidence type="ECO:0000256" key="3">
    <source>
        <dbReference type="ARBA" id="ARBA00016900"/>
    </source>
</evidence>
<keyword evidence="5 9" id="KW-0378">Hydrolase</keyword>
<dbReference type="GO" id="GO:0009636">
    <property type="term" value="P:response to toxic substance"/>
    <property type="evidence" value="ECO:0007669"/>
    <property type="project" value="TreeGrafter"/>
</dbReference>
<keyword evidence="12" id="KW-1185">Reference proteome</keyword>
<comment type="function">
    <text evidence="7">The normal physiological role of the enzyme is unknown, but it is not essential for the viability of yeast cells. Has aminopeptidase activity, shortening substrate peptides sequentially by 1 amino acid. Has bleomycin hydrolase activity, which can protect the cell from the toxic effects of bleomycin. Has homocysteine-thiolactonase activity, protecting the cell against homocysteine toxicity. Acts as a repressor in the GAL4 regulatory system, but this does not require either the peptidase or nucleic acid-binding activities.</text>
</comment>
<dbReference type="OMA" id="QSYTFFW"/>
<dbReference type="PANTHER" id="PTHR10363">
    <property type="entry name" value="BLEOMYCIN HYDROLASE"/>
    <property type="match status" value="1"/>
</dbReference>
<comment type="similarity">
    <text evidence="9">Belongs to the peptidase C1 family.</text>
</comment>
<comment type="subunit">
    <text evidence="8">Homohexamer. Binds to nucleic acids. Binds single-stranded DNA and RNA with higher affinity than double-stranded DNA.</text>
</comment>
<dbReference type="InterPro" id="IPR038765">
    <property type="entry name" value="Papain-like_cys_pep_sf"/>
</dbReference>
<dbReference type="AlphaFoldDB" id="G3AKA0"/>
<dbReference type="GO" id="GO:0043418">
    <property type="term" value="P:homocysteine catabolic process"/>
    <property type="evidence" value="ECO:0007669"/>
    <property type="project" value="TreeGrafter"/>
</dbReference>
<dbReference type="STRING" id="619300.G3AKA0"/>
<sequence>MPARLDNLTNYTVNIENVIDNDLLNNFKDDFMQSVKNNLTQNAFSRNSIQDVITRDDINTKLRDQFIFNIDIDMPNSPYNNQGGSERCWVFAGCNVLRNEVIRKYNLTTDFQLSQSYVWFYDQLEKANLFLEKMVILADEPFDEVESDLQKPVDGGGFWDNFAALVLKYGLVPHDVFPDTYQAIDPSTLVNVLTSKLQEFGLKIRQLGQENPDQVDDYKEECLQVIYNILALTLGTPPKPEEEFTWEFANTDGEVTSFNTTALDFYEDHVDYNVTDFFVIMNDPTKEYNKSYVASASGMVNHTAAIGVNVEIKKMKDIAIDMLKDGKAVYFAAKYDFSVSETKGVFDTEIFDFYSAFDFELNLDKKERKLLSIGANHAMVIAGVHIDPNTNEPVRWKVQNSYGTEKGHNGWFLMTDDWFDEAVDQIVSSKDYVSDEIYDIWTSGEYYE</sequence>
<keyword evidence="4 9" id="KW-0645">Protease</keyword>
<evidence type="ECO:0000256" key="1">
    <source>
        <dbReference type="ARBA" id="ARBA00000423"/>
    </source>
</evidence>
<dbReference type="OrthoDB" id="2666448at2759"/>
<dbReference type="GO" id="GO:0070005">
    <property type="term" value="F:cysteine-type aminopeptidase activity"/>
    <property type="evidence" value="ECO:0007669"/>
    <property type="project" value="InterPro"/>
</dbReference>
<dbReference type="PIRSF" id="PIRSF005700">
    <property type="entry name" value="PepC"/>
    <property type="match status" value="1"/>
</dbReference>
<dbReference type="InterPro" id="IPR000169">
    <property type="entry name" value="Pept_cys_AS"/>
</dbReference>
<dbReference type="EC" id="3.4.22.40" evidence="2 9"/>
<dbReference type="RefSeq" id="XP_007375074.1">
    <property type="nucleotide sequence ID" value="XM_007375012.1"/>
</dbReference>
<organism evidence="12">
    <name type="scientific">Spathaspora passalidarum (strain NRRL Y-27907 / 11-Y1)</name>
    <dbReference type="NCBI Taxonomy" id="619300"/>
    <lineage>
        <taxon>Eukaryota</taxon>
        <taxon>Fungi</taxon>
        <taxon>Dikarya</taxon>
        <taxon>Ascomycota</taxon>
        <taxon>Saccharomycotina</taxon>
        <taxon>Pichiomycetes</taxon>
        <taxon>Debaryomycetaceae</taxon>
        <taxon>Spathaspora</taxon>
    </lineage>
</organism>
<keyword evidence="9" id="KW-0496">Mitochondrion</keyword>
<dbReference type="PANTHER" id="PTHR10363:SF2">
    <property type="entry name" value="BLEOMYCIN HYDROLASE"/>
    <property type="match status" value="1"/>
</dbReference>
<evidence type="ECO:0000256" key="5">
    <source>
        <dbReference type="ARBA" id="ARBA00022801"/>
    </source>
</evidence>
<comment type="catalytic activity">
    <reaction evidence="1 9">
        <text>Inactivates bleomycin B2 (a cytotoxic glycometallopeptide) by hydrolysis of a carboxyamide bond of beta-aminoalanine, but also shows general aminopeptidase activity. The specificity varies somewhat with source, but amino acid arylamides of Met, Leu and Ala are preferred.</text>
        <dbReference type="EC" id="3.4.22.40"/>
    </reaction>
</comment>
<evidence type="ECO:0000256" key="4">
    <source>
        <dbReference type="ARBA" id="ARBA00022670"/>
    </source>
</evidence>
<dbReference type="HOGENOM" id="CLU_038600_0_1_1"/>
<feature type="active site" evidence="10">
    <location>
        <position position="400"/>
    </location>
</feature>
<dbReference type="GO" id="GO:0005739">
    <property type="term" value="C:mitochondrion"/>
    <property type="evidence" value="ECO:0007669"/>
    <property type="project" value="UniProtKB-SubCell"/>
</dbReference>
<feature type="active site" evidence="10">
    <location>
        <position position="88"/>
    </location>
</feature>
<evidence type="ECO:0000256" key="8">
    <source>
        <dbReference type="ARBA" id="ARBA00026080"/>
    </source>
</evidence>
<dbReference type="KEGG" id="spaa:SPAPADRAFT_137654"/>
<dbReference type="FunCoup" id="G3AKA0">
    <property type="interactions" value="718"/>
</dbReference>
<evidence type="ECO:0000313" key="11">
    <source>
        <dbReference type="EMBL" id="EGW33559.1"/>
    </source>
</evidence>
<dbReference type="GO" id="GO:0006508">
    <property type="term" value="P:proteolysis"/>
    <property type="evidence" value="ECO:0007669"/>
    <property type="project" value="UniProtKB-KW"/>
</dbReference>
<dbReference type="eggNOG" id="KOG4128">
    <property type="taxonomic scope" value="Eukaryota"/>
</dbReference>
<dbReference type="GO" id="GO:0004197">
    <property type="term" value="F:cysteine-type endopeptidase activity"/>
    <property type="evidence" value="ECO:0007669"/>
    <property type="project" value="UniProtKB-EC"/>
</dbReference>
<dbReference type="GeneID" id="18870064"/>
<evidence type="ECO:0000313" key="12">
    <source>
        <dbReference type="Proteomes" id="UP000000709"/>
    </source>
</evidence>
<dbReference type="InterPro" id="IPR004134">
    <property type="entry name" value="Peptidase_C1B"/>
</dbReference>
<evidence type="ECO:0000256" key="7">
    <source>
        <dbReference type="ARBA" id="ARBA00025347"/>
    </source>
</evidence>
<dbReference type="Gene3D" id="3.90.70.10">
    <property type="entry name" value="Cysteine proteinases"/>
    <property type="match status" value="1"/>
</dbReference>
<dbReference type="EMBL" id="GL996501">
    <property type="protein sequence ID" value="EGW33559.1"/>
    <property type="molecule type" value="Genomic_DNA"/>
</dbReference>
<comment type="subcellular location">
    <subcellularLocation>
        <location evidence="9">Mitochondrion</location>
    </subcellularLocation>
    <subcellularLocation>
        <location evidence="9">Cytoplasm</location>
    </subcellularLocation>
</comment>
<dbReference type="SUPFAM" id="SSF54001">
    <property type="entry name" value="Cysteine proteinases"/>
    <property type="match status" value="1"/>
</dbReference>